<dbReference type="STRING" id="463301.SAMN04487955_10497"/>
<gene>
    <name evidence="1" type="ORF">SAMN04487955_10497</name>
</gene>
<dbReference type="Proteomes" id="UP000198693">
    <property type="component" value="Unassembled WGS sequence"/>
</dbReference>
<evidence type="ECO:0000313" key="1">
    <source>
        <dbReference type="EMBL" id="SFU57671.1"/>
    </source>
</evidence>
<sequence length="299" mass="34090">MPITLSEKSCRGHTLIWINLVNRQPIDTDIPGWEPWTQAEWDTWLAKSRQLVDDLAALDAAGRVDERNALIDANRAHWGALKEWLLALSAGKCWFSEVRELYSHYDVEHFRPKKEARALDGSKRDGYWWLAFDYMNFRACGNVGNRKKGGWFPLKQGSLCSTFGAPCEESESRYLIDPVDDDDVGLIAYDEEGKVVPVPGASDWEQERVTETVKRLKLNEHVALAEARRKVWQKLDLLIDDYKRAKSRCCTGNNPASKAKLAEVCVRIREMTDPAAELSSVARWCLILRNDPLLSRLVS</sequence>
<keyword evidence="2" id="KW-1185">Reference proteome</keyword>
<dbReference type="EMBL" id="FPBP01000004">
    <property type="protein sequence ID" value="SFU57671.1"/>
    <property type="molecule type" value="Genomic_DNA"/>
</dbReference>
<evidence type="ECO:0000313" key="2">
    <source>
        <dbReference type="Proteomes" id="UP000198693"/>
    </source>
</evidence>
<reference evidence="2" key="1">
    <citation type="submission" date="2016-10" db="EMBL/GenBank/DDBJ databases">
        <authorList>
            <person name="Varghese N."/>
            <person name="Submissions S."/>
        </authorList>
    </citation>
    <scope>NUCLEOTIDE SEQUENCE [LARGE SCALE GENOMIC DNA]</scope>
    <source>
        <strain evidence="2">CGMCC 1.6981</strain>
    </source>
</reference>
<organism evidence="1 2">
    <name type="scientific">Halomonas korlensis</name>
    <dbReference type="NCBI Taxonomy" id="463301"/>
    <lineage>
        <taxon>Bacteria</taxon>
        <taxon>Pseudomonadati</taxon>
        <taxon>Pseudomonadota</taxon>
        <taxon>Gammaproteobacteria</taxon>
        <taxon>Oceanospirillales</taxon>
        <taxon>Halomonadaceae</taxon>
        <taxon>Halomonas</taxon>
    </lineage>
</organism>
<name>A0A1I7HAB3_9GAMM</name>
<proteinExistence type="predicted"/>
<accession>A0A1I7HAB3</accession>
<dbReference type="AlphaFoldDB" id="A0A1I7HAB3"/>
<protein>
    <submittedName>
        <fullName evidence="1">TIGR02646 family protein</fullName>
    </submittedName>
</protein>